<name>A0A8E2WIG7_RHILI</name>
<evidence type="ECO:0000313" key="1">
    <source>
        <dbReference type="EMBL" id="PWJ93549.1"/>
    </source>
</evidence>
<accession>A0A8E2WIG7</accession>
<dbReference type="GeneID" id="61049585"/>
<dbReference type="EMBL" id="QGGH01000001">
    <property type="protein sequence ID" value="PWJ93549.1"/>
    <property type="molecule type" value="Genomic_DNA"/>
</dbReference>
<evidence type="ECO:0000313" key="2">
    <source>
        <dbReference type="Proteomes" id="UP000245631"/>
    </source>
</evidence>
<protein>
    <submittedName>
        <fullName evidence="1">Uncharacterized protein</fullName>
    </submittedName>
</protein>
<sequence>MNEKSENEVRASAVAAMDKAFGIGVTEAHRAIRTEASARRIYDCAIAALAEERSKVVAHLRDQARINLQNAAHHGKGKGRDDLLEEFVRTGDRLALECYRKFYIAESLGATAYMIEDGAYGPEVAVDFDIEGARWMDLTSVGSPYEEQRDMSRDTGLWRHRSRAIDSHDPWREGRAPKTERPA</sequence>
<proteinExistence type="predicted"/>
<comment type="caution">
    <text evidence="1">The sequence shown here is derived from an EMBL/GenBank/DDBJ whole genome shotgun (WGS) entry which is preliminary data.</text>
</comment>
<dbReference type="RefSeq" id="WP_109658766.1">
    <property type="nucleotide sequence ID" value="NZ_QGGH01000001.1"/>
</dbReference>
<dbReference type="AlphaFoldDB" id="A0A8E2WIG7"/>
<dbReference type="Proteomes" id="UP000245631">
    <property type="component" value="Unassembled WGS sequence"/>
</dbReference>
<organism evidence="1 2">
    <name type="scientific">Rhizobium loti</name>
    <name type="common">Mesorhizobium loti</name>
    <dbReference type="NCBI Taxonomy" id="381"/>
    <lineage>
        <taxon>Bacteria</taxon>
        <taxon>Pseudomonadati</taxon>
        <taxon>Pseudomonadota</taxon>
        <taxon>Alphaproteobacteria</taxon>
        <taxon>Hyphomicrobiales</taxon>
        <taxon>Phyllobacteriaceae</taxon>
        <taxon>Mesorhizobium</taxon>
    </lineage>
</organism>
<gene>
    <name evidence="1" type="ORF">C8D77_101228</name>
</gene>
<reference evidence="1 2" key="1">
    <citation type="submission" date="2018-05" db="EMBL/GenBank/DDBJ databases">
        <title>Genomic Encyclopedia of Type Strains, Phase IV (KMG-IV): sequencing the most valuable type-strain genomes for metagenomic binning, comparative biology and taxonomic classification.</title>
        <authorList>
            <person name="Goeker M."/>
        </authorList>
    </citation>
    <scope>NUCLEOTIDE SEQUENCE [LARGE SCALE GENOMIC DNA]</scope>
    <source>
        <strain evidence="1 2">DSM 2626</strain>
    </source>
</reference>